<organism evidence="3 4">
    <name type="scientific">Araneus ventricosus</name>
    <name type="common">Orbweaver spider</name>
    <name type="synonym">Epeira ventricosa</name>
    <dbReference type="NCBI Taxonomy" id="182803"/>
    <lineage>
        <taxon>Eukaryota</taxon>
        <taxon>Metazoa</taxon>
        <taxon>Ecdysozoa</taxon>
        <taxon>Arthropoda</taxon>
        <taxon>Chelicerata</taxon>
        <taxon>Arachnida</taxon>
        <taxon>Araneae</taxon>
        <taxon>Araneomorphae</taxon>
        <taxon>Entelegynae</taxon>
        <taxon>Araneoidea</taxon>
        <taxon>Araneidae</taxon>
        <taxon>Araneus</taxon>
    </lineage>
</organism>
<dbReference type="InterPro" id="IPR052560">
    <property type="entry name" value="RdDP_mobile_element"/>
</dbReference>
<dbReference type="Proteomes" id="UP000499080">
    <property type="component" value="Unassembled WGS sequence"/>
</dbReference>
<feature type="compositionally biased region" description="Polar residues" evidence="1">
    <location>
        <begin position="203"/>
        <end position="214"/>
    </location>
</feature>
<evidence type="ECO:0000313" key="3">
    <source>
        <dbReference type="EMBL" id="GBN82741.1"/>
    </source>
</evidence>
<evidence type="ECO:0000313" key="4">
    <source>
        <dbReference type="Proteomes" id="UP000499080"/>
    </source>
</evidence>
<gene>
    <name evidence="3" type="primary">X-elementORF2_767</name>
    <name evidence="3" type="ORF">AVEN_50226_1</name>
</gene>
<dbReference type="InterPro" id="IPR005135">
    <property type="entry name" value="Endo/exonuclease/phosphatase"/>
</dbReference>
<dbReference type="PANTHER" id="PTHR36688">
    <property type="entry name" value="ENDO/EXONUCLEASE/PHOSPHATASE DOMAIN-CONTAINING PROTEIN"/>
    <property type="match status" value="1"/>
</dbReference>
<feature type="compositionally biased region" description="Basic and acidic residues" evidence="1">
    <location>
        <begin position="163"/>
        <end position="174"/>
    </location>
</feature>
<dbReference type="Pfam" id="PF14529">
    <property type="entry name" value="Exo_endo_phos_2"/>
    <property type="match status" value="1"/>
</dbReference>
<sequence length="1141" mass="129857">MATQNETIADSEGVSADPIHFALSVCNSIDISKCTGSEECDIYVCKIDACLDTLEKVSPQTVELSNAIHLLDRSLNRILHRKISILTTLLSNQIIANAYTNSHANNIFSDGGSDSESSSTSNAFHKKSKKNRRSPQKDENASKKIKQSFEYQINTSNRFANLENEHDDPPRVEDTPMNSDNEINRSTQQDSSEKSSGKLENPNLKNFQQSQTPQNEKECSIKEKIPYVPPIVIDNPKNVPQLLQTLSALTEEIVTGRMISSDKLKIFPPTSEAHQWKPDVIAIQESHLNPGDKLKLVNYTTYRTDRLTHRGGGTALFIRNSIDHYPTPIASDSFENTTIAIVLPNSQQITVSSIYRPPHGIISTDELNRIFNSNNKCIAVGDFNAKHSAWSLGRRNQNGNIINDYICNNNLILLAPPEPTHFPHNGNNPSTLDFGVLKNFSSGDATSLNELCSDHNPVSFEIDINANIPAITKTLKTTNWMKFYDITKEAIPGNPSINSTKDIDEVINKITAVILTAINQSSKAKIINGPHRKLPPRITNKITLRNQIKKRWQITYDPRFKRKSTQLTNEIKADINQYDQDSWTEWLLSLNQEDLSIYNATRKYSRKFHKIPPILDTDGLKYTPLGKANAFKYSLENSFQTNPEPYDNRHISEVNRAVQHFLNSMRNDNNIKLTCPLEIQAIIKKINPKKATGPDGIPNKALKMIPPNLLTCITKVFNKCLLHHYFPPSWKIAHVLMFPKPGQNHKLPGNYRPISLLSNLGKIYEKVILARLKEHCSDLQIIPDEQYGFRPNHGCVHQLLRVTNLITHGFNNKLYTGGVFLDVRKAFDRMWHNGLIYKLIANKLPHYLIDIIILFLLNRTFKVKLNSTLSETGHIKAGTPQGSIVSPLLYTVYTADFPVNNHITNCFFADDTAILAQGSTTKFVIRTLQRGLIEIEKWCTLWRVAINTDKTRSVMFRKGHPRNNLQSLTFFEEELSWDKEVKYLGLILDSKLTFHSHIKYNTDKFWAKVHVIIPLIGRKSPLSLNNKVLLFKQILRPILTYASQIWGLAAKTHLKKVQIMQNKILRIMTNAPWYIRNDVIHKDLKLESTENHIQVLSRKFFQQITRNTNPTILEQLNFTNNNGKYPFPYATTKWTLPLKPP</sequence>
<dbReference type="InterPro" id="IPR043502">
    <property type="entry name" value="DNA/RNA_pol_sf"/>
</dbReference>
<dbReference type="CDD" id="cd01650">
    <property type="entry name" value="RT_nLTR_like"/>
    <property type="match status" value="1"/>
</dbReference>
<keyword evidence="4" id="KW-1185">Reference proteome</keyword>
<dbReference type="Pfam" id="PF00078">
    <property type="entry name" value="RVT_1"/>
    <property type="match status" value="1"/>
</dbReference>
<dbReference type="InterPro" id="IPR036691">
    <property type="entry name" value="Endo/exonu/phosph_ase_sf"/>
</dbReference>
<keyword evidence="3" id="KW-0548">Nucleotidyltransferase</keyword>
<name>A0A4Y2S437_ARAVE</name>
<feature type="compositionally biased region" description="Polar residues" evidence="1">
    <location>
        <begin position="176"/>
        <end position="190"/>
    </location>
</feature>
<dbReference type="Gene3D" id="3.60.10.10">
    <property type="entry name" value="Endonuclease/exonuclease/phosphatase"/>
    <property type="match status" value="1"/>
</dbReference>
<feature type="region of interest" description="Disordered" evidence="1">
    <location>
        <begin position="110"/>
        <end position="218"/>
    </location>
</feature>
<keyword evidence="3" id="KW-0808">Transferase</keyword>
<evidence type="ECO:0000256" key="1">
    <source>
        <dbReference type="SAM" id="MobiDB-lite"/>
    </source>
</evidence>
<dbReference type="PANTHER" id="PTHR36688:SF2">
    <property type="entry name" value="ENDONUCLEASE_EXONUCLEASE_PHOSPHATASE DOMAIN-CONTAINING PROTEIN"/>
    <property type="match status" value="1"/>
</dbReference>
<feature type="domain" description="Reverse transcriptase" evidence="2">
    <location>
        <begin position="719"/>
        <end position="988"/>
    </location>
</feature>
<dbReference type="SUPFAM" id="SSF56672">
    <property type="entry name" value="DNA/RNA polymerases"/>
    <property type="match status" value="1"/>
</dbReference>
<dbReference type="OrthoDB" id="10050074at2759"/>
<reference evidence="3 4" key="1">
    <citation type="journal article" date="2019" name="Sci. Rep.">
        <title>Orb-weaving spider Araneus ventricosus genome elucidates the spidroin gene catalogue.</title>
        <authorList>
            <person name="Kono N."/>
            <person name="Nakamura H."/>
            <person name="Ohtoshi R."/>
            <person name="Moran D.A.P."/>
            <person name="Shinohara A."/>
            <person name="Yoshida Y."/>
            <person name="Fujiwara M."/>
            <person name="Mori M."/>
            <person name="Tomita M."/>
            <person name="Arakawa K."/>
        </authorList>
    </citation>
    <scope>NUCLEOTIDE SEQUENCE [LARGE SCALE GENOMIC DNA]</scope>
</reference>
<protein>
    <submittedName>
        <fullName evidence="3">Putative RNA-directed DNA polymerase from transposon X-element</fullName>
    </submittedName>
</protein>
<keyword evidence="3" id="KW-0695">RNA-directed DNA polymerase</keyword>
<feature type="compositionally biased region" description="Basic residues" evidence="1">
    <location>
        <begin position="124"/>
        <end position="134"/>
    </location>
</feature>
<comment type="caution">
    <text evidence="3">The sequence shown here is derived from an EMBL/GenBank/DDBJ whole genome shotgun (WGS) entry which is preliminary data.</text>
</comment>
<dbReference type="AlphaFoldDB" id="A0A4Y2S437"/>
<dbReference type="GO" id="GO:0003964">
    <property type="term" value="F:RNA-directed DNA polymerase activity"/>
    <property type="evidence" value="ECO:0007669"/>
    <property type="project" value="UniProtKB-KW"/>
</dbReference>
<dbReference type="SUPFAM" id="SSF56219">
    <property type="entry name" value="DNase I-like"/>
    <property type="match status" value="1"/>
</dbReference>
<dbReference type="InterPro" id="IPR000477">
    <property type="entry name" value="RT_dom"/>
</dbReference>
<dbReference type="EMBL" id="BGPR01019720">
    <property type="protein sequence ID" value="GBN82741.1"/>
    <property type="molecule type" value="Genomic_DNA"/>
</dbReference>
<dbReference type="PROSITE" id="PS50878">
    <property type="entry name" value="RT_POL"/>
    <property type="match status" value="1"/>
</dbReference>
<accession>A0A4Y2S437</accession>
<feature type="compositionally biased region" description="Low complexity" evidence="1">
    <location>
        <begin position="110"/>
        <end position="121"/>
    </location>
</feature>
<feature type="compositionally biased region" description="Polar residues" evidence="1">
    <location>
        <begin position="149"/>
        <end position="159"/>
    </location>
</feature>
<evidence type="ECO:0000259" key="2">
    <source>
        <dbReference type="PROSITE" id="PS50878"/>
    </source>
</evidence>
<proteinExistence type="predicted"/>